<proteinExistence type="predicted"/>
<dbReference type="AlphaFoldDB" id="A0A9P9YQH8"/>
<evidence type="ECO:0000313" key="2">
    <source>
        <dbReference type="Proteomes" id="UP001059596"/>
    </source>
</evidence>
<dbReference type="Proteomes" id="UP001059596">
    <property type="component" value="Unassembled WGS sequence"/>
</dbReference>
<name>A0A9P9YQH8_9MUSC</name>
<accession>A0A9P9YQH8</accession>
<comment type="caution">
    <text evidence="1">The sequence shown here is derived from an EMBL/GenBank/DDBJ whole genome shotgun (WGS) entry which is preliminary data.</text>
</comment>
<keyword evidence="2" id="KW-1185">Reference proteome</keyword>
<sequence>MCVPQSPTIVIDIHIINSLPEFFKCMERDPL</sequence>
<protein>
    <submittedName>
        <fullName evidence="1">Uncharacterized protein</fullName>
    </submittedName>
</protein>
<gene>
    <name evidence="1" type="ORF">M5D96_005554</name>
</gene>
<evidence type="ECO:0000313" key="1">
    <source>
        <dbReference type="EMBL" id="KAI8041298.1"/>
    </source>
</evidence>
<reference evidence="1" key="1">
    <citation type="journal article" date="2023" name="Genome Biol. Evol.">
        <title>Long-read-based Genome Assembly of Drosophila gunungcola Reveals Fewer Chemosensory Genes in Flower-breeding Species.</title>
        <authorList>
            <person name="Negi A."/>
            <person name="Liao B.Y."/>
            <person name="Yeh S.D."/>
        </authorList>
    </citation>
    <scope>NUCLEOTIDE SEQUENCE</scope>
    <source>
        <strain evidence="1">Sukarami</strain>
    </source>
</reference>
<organism evidence="1 2">
    <name type="scientific">Drosophila gunungcola</name>
    <name type="common">fruit fly</name>
    <dbReference type="NCBI Taxonomy" id="103775"/>
    <lineage>
        <taxon>Eukaryota</taxon>
        <taxon>Metazoa</taxon>
        <taxon>Ecdysozoa</taxon>
        <taxon>Arthropoda</taxon>
        <taxon>Hexapoda</taxon>
        <taxon>Insecta</taxon>
        <taxon>Pterygota</taxon>
        <taxon>Neoptera</taxon>
        <taxon>Endopterygota</taxon>
        <taxon>Diptera</taxon>
        <taxon>Brachycera</taxon>
        <taxon>Muscomorpha</taxon>
        <taxon>Ephydroidea</taxon>
        <taxon>Drosophilidae</taxon>
        <taxon>Drosophila</taxon>
        <taxon>Sophophora</taxon>
    </lineage>
</organism>
<dbReference type="EMBL" id="JAMKOV010000003">
    <property type="protein sequence ID" value="KAI8041298.1"/>
    <property type="molecule type" value="Genomic_DNA"/>
</dbReference>